<dbReference type="AlphaFoldDB" id="A0A0D2HRZ2"/>
<dbReference type="GO" id="GO:0005506">
    <property type="term" value="F:iron ion binding"/>
    <property type="evidence" value="ECO:0007669"/>
    <property type="project" value="InterPro"/>
</dbReference>
<dbReference type="GeneID" id="27699148"/>
<dbReference type="InterPro" id="IPR050121">
    <property type="entry name" value="Cytochrome_P450_monoxygenase"/>
</dbReference>
<dbReference type="Pfam" id="PF00067">
    <property type="entry name" value="p450"/>
    <property type="match status" value="1"/>
</dbReference>
<dbReference type="RefSeq" id="XP_016620284.1">
    <property type="nucleotide sequence ID" value="XM_016763960.1"/>
</dbReference>
<dbReference type="GO" id="GO:0016705">
    <property type="term" value="F:oxidoreductase activity, acting on paired donors, with incorporation or reduction of molecular oxygen"/>
    <property type="evidence" value="ECO:0007669"/>
    <property type="project" value="InterPro"/>
</dbReference>
<dbReference type="PANTHER" id="PTHR24305:SF168">
    <property type="entry name" value="P450, PUTATIVE (EUROFUNG)-RELATED"/>
    <property type="match status" value="1"/>
</dbReference>
<dbReference type="OrthoDB" id="3934656at2759"/>
<proteinExistence type="predicted"/>
<dbReference type="EMBL" id="KN846987">
    <property type="protein sequence ID" value="KIW93615.1"/>
    <property type="molecule type" value="Genomic_DNA"/>
</dbReference>
<accession>A0A0D2HRZ2</accession>
<reference evidence="1" key="1">
    <citation type="submission" date="2015-01" db="EMBL/GenBank/DDBJ databases">
        <title>The Genome Sequence of Cladophialophora bantiana CBS 173.52.</title>
        <authorList>
            <consortium name="The Broad Institute Genomics Platform"/>
            <person name="Cuomo C."/>
            <person name="de Hoog S."/>
            <person name="Gorbushina A."/>
            <person name="Stielow B."/>
            <person name="Teixiera M."/>
            <person name="Abouelleil A."/>
            <person name="Chapman S.B."/>
            <person name="Priest M."/>
            <person name="Young S.K."/>
            <person name="Wortman J."/>
            <person name="Nusbaum C."/>
            <person name="Birren B."/>
        </authorList>
    </citation>
    <scope>NUCLEOTIDE SEQUENCE [LARGE SCALE GENOMIC DNA]</scope>
    <source>
        <strain evidence="1">CBS 173.52</strain>
    </source>
</reference>
<organism evidence="1 2">
    <name type="scientific">Cladophialophora bantiana (strain ATCC 10958 / CBS 173.52 / CDC B-1940 / NIH 8579)</name>
    <name type="common">Xylohypha bantiana</name>
    <dbReference type="NCBI Taxonomy" id="1442370"/>
    <lineage>
        <taxon>Eukaryota</taxon>
        <taxon>Fungi</taxon>
        <taxon>Dikarya</taxon>
        <taxon>Ascomycota</taxon>
        <taxon>Pezizomycotina</taxon>
        <taxon>Eurotiomycetes</taxon>
        <taxon>Chaetothyriomycetidae</taxon>
        <taxon>Chaetothyriales</taxon>
        <taxon>Herpotrichiellaceae</taxon>
        <taxon>Cladophialophora</taxon>
    </lineage>
</organism>
<evidence type="ECO:0000313" key="2">
    <source>
        <dbReference type="Proteomes" id="UP000053789"/>
    </source>
</evidence>
<dbReference type="GO" id="GO:0004497">
    <property type="term" value="F:monooxygenase activity"/>
    <property type="evidence" value="ECO:0007669"/>
    <property type="project" value="InterPro"/>
</dbReference>
<gene>
    <name evidence="1" type="ORF">Z519_06220</name>
</gene>
<dbReference type="Gene3D" id="1.10.630.10">
    <property type="entry name" value="Cytochrome P450"/>
    <property type="match status" value="2"/>
</dbReference>
<keyword evidence="2" id="KW-1185">Reference proteome</keyword>
<dbReference type="InterPro" id="IPR001128">
    <property type="entry name" value="Cyt_P450"/>
</dbReference>
<dbReference type="PANTHER" id="PTHR24305">
    <property type="entry name" value="CYTOCHROME P450"/>
    <property type="match status" value="1"/>
</dbReference>
<dbReference type="InterPro" id="IPR036396">
    <property type="entry name" value="Cyt_P450_sf"/>
</dbReference>
<name>A0A0D2HRZ2_CLAB1</name>
<evidence type="ECO:0008006" key="3">
    <source>
        <dbReference type="Google" id="ProtNLM"/>
    </source>
</evidence>
<dbReference type="GO" id="GO:0020037">
    <property type="term" value="F:heme binding"/>
    <property type="evidence" value="ECO:0007669"/>
    <property type="project" value="InterPro"/>
</dbReference>
<sequence length="296" mass="33336">MDAERENLFTELNDDKHSLMRAKLSPGYSGKDSPECEPSIDQMVMDVVRLIKRKYLSVGCNVKPLDWAQLAQYFILAVITYLSLGEAFGFVSDDTDKYTYVKSMEDNFPIMNVFSAGPLLSAIARIPTVQANLVPSPKEWVREGQSVGYREVARQIIAGRFSGEKAGRYDMVTSFKNHGLSELEISDESLFQLLAGSDTTAIISGHKVIRTMASTFLPGLKSPFALGICIAIIQRYYGADAEIFRPERWLEASPERLAVMEEAHHLVFGNGRFRCMGENIARLELNKIFERIRKFD</sequence>
<dbReference type="VEuPathDB" id="FungiDB:Z519_06220"/>
<dbReference type="Proteomes" id="UP000053789">
    <property type="component" value="Unassembled WGS sequence"/>
</dbReference>
<evidence type="ECO:0000313" key="1">
    <source>
        <dbReference type="EMBL" id="KIW93615.1"/>
    </source>
</evidence>
<dbReference type="SUPFAM" id="SSF48264">
    <property type="entry name" value="Cytochrome P450"/>
    <property type="match status" value="1"/>
</dbReference>
<protein>
    <recommendedName>
        <fullName evidence="3">Cytochrome P450</fullName>
    </recommendedName>
</protein>
<dbReference type="HOGENOM" id="CLU_001570_14_0_1"/>